<evidence type="ECO:0000313" key="1">
    <source>
        <dbReference type="EMBL" id="KAK9157900.1"/>
    </source>
</evidence>
<dbReference type="Gene3D" id="2.60.120.430">
    <property type="entry name" value="Galactose-binding lectin"/>
    <property type="match status" value="1"/>
</dbReference>
<sequence length="80" mass="8739">MVFNVHVNNQTAMDAFDISSKANPLGTAYFVDFITNVLMGSDRLLIQVGPSKLRSSLVNAVLNGLEMMKFSNHDHGLDGI</sequence>
<name>A0AAP0PWP4_9MAGN</name>
<keyword evidence="2" id="KW-1185">Reference proteome</keyword>
<gene>
    <name evidence="1" type="ORF">Scep_004474</name>
</gene>
<dbReference type="InterPro" id="IPR045272">
    <property type="entry name" value="ANXUR1/2-like"/>
</dbReference>
<organism evidence="1 2">
    <name type="scientific">Stephania cephalantha</name>
    <dbReference type="NCBI Taxonomy" id="152367"/>
    <lineage>
        <taxon>Eukaryota</taxon>
        <taxon>Viridiplantae</taxon>
        <taxon>Streptophyta</taxon>
        <taxon>Embryophyta</taxon>
        <taxon>Tracheophyta</taxon>
        <taxon>Spermatophyta</taxon>
        <taxon>Magnoliopsida</taxon>
        <taxon>Ranunculales</taxon>
        <taxon>Menispermaceae</taxon>
        <taxon>Menispermoideae</taxon>
        <taxon>Cissampelideae</taxon>
        <taxon>Stephania</taxon>
    </lineage>
</organism>
<dbReference type="Proteomes" id="UP001419268">
    <property type="component" value="Unassembled WGS sequence"/>
</dbReference>
<comment type="caution">
    <text evidence="1">The sequence shown here is derived from an EMBL/GenBank/DDBJ whole genome shotgun (WGS) entry which is preliminary data.</text>
</comment>
<protein>
    <submittedName>
        <fullName evidence="1">Uncharacterized protein</fullName>
    </submittedName>
</protein>
<dbReference type="PANTHER" id="PTHR34590">
    <property type="entry name" value="OS03G0124300 PROTEIN-RELATED"/>
    <property type="match status" value="1"/>
</dbReference>
<dbReference type="AlphaFoldDB" id="A0AAP0PWP4"/>
<proteinExistence type="predicted"/>
<accession>A0AAP0PWP4</accession>
<dbReference type="EMBL" id="JBBNAG010000002">
    <property type="protein sequence ID" value="KAK9157900.1"/>
    <property type="molecule type" value="Genomic_DNA"/>
</dbReference>
<dbReference type="GO" id="GO:0004714">
    <property type="term" value="F:transmembrane receptor protein tyrosine kinase activity"/>
    <property type="evidence" value="ECO:0007669"/>
    <property type="project" value="InterPro"/>
</dbReference>
<dbReference type="PANTHER" id="PTHR34590:SF6">
    <property type="entry name" value="RECEPTOR-LIKE KINASE"/>
    <property type="match status" value="1"/>
</dbReference>
<reference evidence="1 2" key="1">
    <citation type="submission" date="2024-01" db="EMBL/GenBank/DDBJ databases">
        <title>Genome assemblies of Stephania.</title>
        <authorList>
            <person name="Yang L."/>
        </authorList>
    </citation>
    <scope>NUCLEOTIDE SEQUENCE [LARGE SCALE GENOMIC DNA]</scope>
    <source>
        <strain evidence="1">JXDWG</strain>
        <tissue evidence="1">Leaf</tissue>
    </source>
</reference>
<evidence type="ECO:0000313" key="2">
    <source>
        <dbReference type="Proteomes" id="UP001419268"/>
    </source>
</evidence>